<reference evidence="2" key="1">
    <citation type="journal article" date="2019" name="Int. J. Syst. Evol. Microbiol.">
        <title>The Global Catalogue of Microorganisms (GCM) 10K type strain sequencing project: providing services to taxonomists for standard genome sequencing and annotation.</title>
        <authorList>
            <consortium name="The Broad Institute Genomics Platform"/>
            <consortium name="The Broad Institute Genome Sequencing Center for Infectious Disease"/>
            <person name="Wu L."/>
            <person name="Ma J."/>
        </authorList>
    </citation>
    <scope>NUCLEOTIDE SEQUENCE [LARGE SCALE GENOMIC DNA]</scope>
    <source>
        <strain evidence="2">JCM 17338</strain>
    </source>
</reference>
<sequence length="504" mass="55780">MKRNLNIYLFAALITVGLSSCEKFLDVNDDPNNPVNQNLPLSSKLPAALLSTVNQEAIQLNQLGSFWGGYWGTNSEGINQYFKEKSYDGPSIRHQRDGIPIWENGFQNLLYYQLIKEQGQAEGAGYYTGISKIMQGWHFLRLVDIYNNIPFDDALQGTKFPTPRYESGQVVYQKSVNLITEGINEVKAAAADPSIARADVIFGGSKQLWAKFGNTIKLRALIRQSETNNNTYITAEIQKIVAEGSGYLELTQNVTLKPGYENTAGKINPFWDTYYRNVQGATTAAFDNLRPTVFLIDQYKQRNDPRMAKVYQPAAGDYKGVLFGNPNAAGEYNRAATSALRGPQENASAAAGLLKNALQPLVLMGAFESLFLQAEAAQRGWITGSAKTFYEQGIQASFAYTEVPAASFAAYNAQATVNLDQATDKISAIITQKWLSMNSISGIEAWSDYRRLSLPAIPNSLLAPSATARPLRLMYPESERQTNNAEASKQGSDQVTVDKIWWDK</sequence>
<protein>
    <submittedName>
        <fullName evidence="1">SusD/RagB family nutrient-binding outer membrane lipoprotein</fullName>
    </submittedName>
</protein>
<accession>A0ABP7Q8P7</accession>
<dbReference type="Gene3D" id="1.25.40.390">
    <property type="match status" value="1"/>
</dbReference>
<organism evidence="1 2">
    <name type="scientific">Pedobacter ginsengiterrae</name>
    <dbReference type="NCBI Taxonomy" id="871696"/>
    <lineage>
        <taxon>Bacteria</taxon>
        <taxon>Pseudomonadati</taxon>
        <taxon>Bacteroidota</taxon>
        <taxon>Sphingobacteriia</taxon>
        <taxon>Sphingobacteriales</taxon>
        <taxon>Sphingobacteriaceae</taxon>
        <taxon>Pedobacter</taxon>
    </lineage>
</organism>
<evidence type="ECO:0000313" key="1">
    <source>
        <dbReference type="EMBL" id="GAA3978050.1"/>
    </source>
</evidence>
<dbReference type="EMBL" id="BAABAK010000016">
    <property type="protein sequence ID" value="GAA3978050.1"/>
    <property type="molecule type" value="Genomic_DNA"/>
</dbReference>
<evidence type="ECO:0000313" key="2">
    <source>
        <dbReference type="Proteomes" id="UP001501081"/>
    </source>
</evidence>
<keyword evidence="2" id="KW-1185">Reference proteome</keyword>
<dbReference type="Proteomes" id="UP001501081">
    <property type="component" value="Unassembled WGS sequence"/>
</dbReference>
<dbReference type="InterPro" id="IPR041662">
    <property type="entry name" value="SusD-like_2"/>
</dbReference>
<dbReference type="PROSITE" id="PS51257">
    <property type="entry name" value="PROKAR_LIPOPROTEIN"/>
    <property type="match status" value="1"/>
</dbReference>
<comment type="caution">
    <text evidence="1">The sequence shown here is derived from an EMBL/GenBank/DDBJ whole genome shotgun (WGS) entry which is preliminary data.</text>
</comment>
<dbReference type="InterPro" id="IPR011990">
    <property type="entry name" value="TPR-like_helical_dom_sf"/>
</dbReference>
<gene>
    <name evidence="1" type="ORF">GCM10022246_32900</name>
</gene>
<dbReference type="Pfam" id="PF12771">
    <property type="entry name" value="SusD-like_2"/>
    <property type="match status" value="1"/>
</dbReference>
<dbReference type="RefSeq" id="WP_344768781.1">
    <property type="nucleotide sequence ID" value="NZ_BAABAK010000016.1"/>
</dbReference>
<keyword evidence="1" id="KW-0449">Lipoprotein</keyword>
<proteinExistence type="predicted"/>
<name>A0ABP7Q8P7_9SPHI</name>
<dbReference type="SUPFAM" id="SSF48452">
    <property type="entry name" value="TPR-like"/>
    <property type="match status" value="1"/>
</dbReference>